<accession>A0A2N3Y1N6</accession>
<keyword evidence="2" id="KW-1185">Reference proteome</keyword>
<sequence>MPVALRRRNGLARAIWCSWSRIRTTTSWLSTHSRNVSHGNLRQLTGAGGYCLRYWHHGADGGPYTTDNGWSPLKVAFKAITYKGDDRPR</sequence>
<reference evidence="1" key="1">
    <citation type="submission" date="2017-12" db="EMBL/GenBank/DDBJ databases">
        <title>Sequencing the genomes of 1000 Actinobacteria strains.</title>
        <authorList>
            <person name="Klenk H.-P."/>
        </authorList>
    </citation>
    <scope>NUCLEOTIDE SEQUENCE [LARGE SCALE GENOMIC DNA]</scope>
    <source>
        <strain evidence="1">DSM 44228</strain>
    </source>
</reference>
<protein>
    <submittedName>
        <fullName evidence="1">Uncharacterized protein</fullName>
    </submittedName>
</protein>
<comment type="caution">
    <text evidence="1">The sequence shown here is derived from an EMBL/GenBank/DDBJ whole genome shotgun (WGS) entry which is preliminary data.</text>
</comment>
<dbReference type="AlphaFoldDB" id="A0A2N3Y1N6"/>
<evidence type="ECO:0000313" key="1">
    <source>
        <dbReference type="EMBL" id="PKW16815.1"/>
    </source>
</evidence>
<dbReference type="EMBL" id="PJNB01000001">
    <property type="protein sequence ID" value="PKW16815.1"/>
    <property type="molecule type" value="Genomic_DNA"/>
</dbReference>
<dbReference type="RefSeq" id="WP_101376686.1">
    <property type="nucleotide sequence ID" value="NZ_CP061007.1"/>
</dbReference>
<name>A0A2N3Y1N6_SACSN</name>
<gene>
    <name evidence="1" type="ORF">A8926_4706</name>
</gene>
<dbReference type="Proteomes" id="UP000233786">
    <property type="component" value="Unassembled WGS sequence"/>
</dbReference>
<proteinExistence type="predicted"/>
<organism evidence="1 2">
    <name type="scientific">Saccharopolyspora spinosa</name>
    <dbReference type="NCBI Taxonomy" id="60894"/>
    <lineage>
        <taxon>Bacteria</taxon>
        <taxon>Bacillati</taxon>
        <taxon>Actinomycetota</taxon>
        <taxon>Actinomycetes</taxon>
        <taxon>Pseudonocardiales</taxon>
        <taxon>Pseudonocardiaceae</taxon>
        <taxon>Saccharopolyspora</taxon>
    </lineage>
</organism>
<evidence type="ECO:0000313" key="2">
    <source>
        <dbReference type="Proteomes" id="UP000233786"/>
    </source>
</evidence>
<dbReference type="OrthoDB" id="8871309at2"/>